<feature type="compositionally biased region" description="Basic and acidic residues" evidence="1">
    <location>
        <begin position="81"/>
        <end position="93"/>
    </location>
</feature>
<dbReference type="WBParaSite" id="HCON_00002830-00001">
    <property type="protein sequence ID" value="HCON_00002830-00001"/>
    <property type="gene ID" value="HCON_00002830"/>
</dbReference>
<protein>
    <submittedName>
        <fullName evidence="3">Uncharacterized protein</fullName>
    </submittedName>
</protein>
<accession>A0A7I4XRX6</accession>
<keyword evidence="2" id="KW-1185">Reference proteome</keyword>
<dbReference type="Proteomes" id="UP000025227">
    <property type="component" value="Unplaced"/>
</dbReference>
<sequence length="93" mass="10601">MTKLSFIAHQRRRPSPFFVLDMIVDVTPTELTIYVVLQLVLQKCPWSTCMTMEWGDAEKIVYGGVSVSILSMDTPTEDSDERTHGFCGEDRRS</sequence>
<evidence type="ECO:0000256" key="1">
    <source>
        <dbReference type="SAM" id="MobiDB-lite"/>
    </source>
</evidence>
<reference evidence="3" key="1">
    <citation type="submission" date="2020-12" db="UniProtKB">
        <authorList>
            <consortium name="WormBaseParasite"/>
        </authorList>
    </citation>
    <scope>IDENTIFICATION</scope>
    <source>
        <strain evidence="3">MHco3</strain>
    </source>
</reference>
<evidence type="ECO:0000313" key="2">
    <source>
        <dbReference type="Proteomes" id="UP000025227"/>
    </source>
</evidence>
<organism evidence="2 3">
    <name type="scientific">Haemonchus contortus</name>
    <name type="common">Barber pole worm</name>
    <dbReference type="NCBI Taxonomy" id="6289"/>
    <lineage>
        <taxon>Eukaryota</taxon>
        <taxon>Metazoa</taxon>
        <taxon>Ecdysozoa</taxon>
        <taxon>Nematoda</taxon>
        <taxon>Chromadorea</taxon>
        <taxon>Rhabditida</taxon>
        <taxon>Rhabditina</taxon>
        <taxon>Rhabditomorpha</taxon>
        <taxon>Strongyloidea</taxon>
        <taxon>Trichostrongylidae</taxon>
        <taxon>Haemonchus</taxon>
    </lineage>
</organism>
<dbReference type="AlphaFoldDB" id="A0A7I4XRX6"/>
<proteinExistence type="predicted"/>
<evidence type="ECO:0000313" key="3">
    <source>
        <dbReference type="WBParaSite" id="HCON_00002830-00001"/>
    </source>
</evidence>
<feature type="region of interest" description="Disordered" evidence="1">
    <location>
        <begin position="73"/>
        <end position="93"/>
    </location>
</feature>
<name>A0A7I4XRX6_HAECO</name>